<evidence type="ECO:0000313" key="9">
    <source>
        <dbReference type="EMBL" id="PPL15449.1"/>
    </source>
</evidence>
<dbReference type="EMBL" id="MPZN01000062">
    <property type="protein sequence ID" value="PPL15449.1"/>
    <property type="molecule type" value="Genomic_DNA"/>
</dbReference>
<dbReference type="CDD" id="cd06261">
    <property type="entry name" value="TM_PBP2"/>
    <property type="match status" value="1"/>
</dbReference>
<feature type="transmembrane region" description="Helical" evidence="7">
    <location>
        <begin position="33"/>
        <end position="59"/>
    </location>
</feature>
<dbReference type="PROSITE" id="PS50928">
    <property type="entry name" value="ABC_TM1"/>
    <property type="match status" value="1"/>
</dbReference>
<feature type="transmembrane region" description="Helical" evidence="7">
    <location>
        <begin position="92"/>
        <end position="115"/>
    </location>
</feature>
<dbReference type="PANTHER" id="PTHR43227">
    <property type="entry name" value="BLL4140 PROTEIN"/>
    <property type="match status" value="1"/>
</dbReference>
<evidence type="ECO:0000256" key="4">
    <source>
        <dbReference type="ARBA" id="ARBA00022692"/>
    </source>
</evidence>
<evidence type="ECO:0000256" key="7">
    <source>
        <dbReference type="RuleBase" id="RU363032"/>
    </source>
</evidence>
<dbReference type="PANTHER" id="PTHR43227:SF8">
    <property type="entry name" value="DIACETYLCHITOBIOSE UPTAKE SYSTEM PERMEASE PROTEIN DASB"/>
    <property type="match status" value="1"/>
</dbReference>
<evidence type="ECO:0000256" key="2">
    <source>
        <dbReference type="ARBA" id="ARBA00022448"/>
    </source>
</evidence>
<feature type="transmembrane region" description="Helical" evidence="7">
    <location>
        <begin position="284"/>
        <end position="306"/>
    </location>
</feature>
<organism evidence="9 10">
    <name type="scientific">Microterricola pindariensis</name>
    <dbReference type="NCBI Taxonomy" id="478010"/>
    <lineage>
        <taxon>Bacteria</taxon>
        <taxon>Bacillati</taxon>
        <taxon>Actinomycetota</taxon>
        <taxon>Actinomycetes</taxon>
        <taxon>Micrococcales</taxon>
        <taxon>Microbacteriaceae</taxon>
        <taxon>Microterricola</taxon>
    </lineage>
</organism>
<dbReference type="InterPro" id="IPR000515">
    <property type="entry name" value="MetI-like"/>
</dbReference>
<dbReference type="Proteomes" id="UP000237755">
    <property type="component" value="Unassembled WGS sequence"/>
</dbReference>
<feature type="domain" description="ABC transmembrane type-1" evidence="8">
    <location>
        <begin position="92"/>
        <end position="306"/>
    </location>
</feature>
<dbReference type="InterPro" id="IPR035906">
    <property type="entry name" value="MetI-like_sf"/>
</dbReference>
<comment type="subcellular location">
    <subcellularLocation>
        <location evidence="1 7">Cell membrane</location>
        <topology evidence="1 7">Multi-pass membrane protein</topology>
    </subcellularLocation>
</comment>
<keyword evidence="5 7" id="KW-1133">Transmembrane helix</keyword>
<feature type="transmembrane region" description="Helical" evidence="7">
    <location>
        <begin position="232"/>
        <end position="251"/>
    </location>
</feature>
<dbReference type="Gene3D" id="1.10.3720.10">
    <property type="entry name" value="MetI-like"/>
    <property type="match status" value="1"/>
</dbReference>
<protein>
    <submittedName>
        <fullName evidence="9">Sugar ABC transporter permease</fullName>
    </submittedName>
</protein>
<comment type="caution">
    <text evidence="9">The sequence shown here is derived from an EMBL/GenBank/DDBJ whole genome shotgun (WGS) entry which is preliminary data.</text>
</comment>
<dbReference type="RefSeq" id="WP_104476886.1">
    <property type="nucleotide sequence ID" value="NZ_MPZN01000062.1"/>
</dbReference>
<accession>A0ABX5AU69</accession>
<evidence type="ECO:0000313" key="10">
    <source>
        <dbReference type="Proteomes" id="UP000237755"/>
    </source>
</evidence>
<evidence type="ECO:0000256" key="1">
    <source>
        <dbReference type="ARBA" id="ARBA00004651"/>
    </source>
</evidence>
<comment type="similarity">
    <text evidence="7">Belongs to the binding-protein-dependent transport system permease family.</text>
</comment>
<gene>
    <name evidence="9" type="ORF">GY24_14265</name>
</gene>
<dbReference type="InterPro" id="IPR050809">
    <property type="entry name" value="UgpAE/MalFG_permease"/>
</dbReference>
<reference evidence="9 10" key="1">
    <citation type="journal article" date="2008" name="Int. J. Syst. Evol. Microbiol.">
        <title>Leifsonia pindariensis sp. nov., isolated from the Pindari glacier of the Indian Himalayas, and emended description of the genus Leifsonia.</title>
        <authorList>
            <person name="Reddy G.S."/>
            <person name="Prabagaran S.R."/>
            <person name="Shivaji S."/>
        </authorList>
    </citation>
    <scope>NUCLEOTIDE SEQUENCE [LARGE SCALE GENOMIC DNA]</scope>
    <source>
        <strain evidence="9 10">PON 10</strain>
    </source>
</reference>
<evidence type="ECO:0000259" key="8">
    <source>
        <dbReference type="PROSITE" id="PS50928"/>
    </source>
</evidence>
<proteinExistence type="inferred from homology"/>
<feature type="transmembrane region" description="Helical" evidence="7">
    <location>
        <begin position="177"/>
        <end position="199"/>
    </location>
</feature>
<dbReference type="SUPFAM" id="SSF161098">
    <property type="entry name" value="MetI-like"/>
    <property type="match status" value="1"/>
</dbReference>
<keyword evidence="3" id="KW-1003">Cell membrane</keyword>
<feature type="transmembrane region" description="Helical" evidence="7">
    <location>
        <begin position="127"/>
        <end position="150"/>
    </location>
</feature>
<keyword evidence="4 7" id="KW-0812">Transmembrane</keyword>
<evidence type="ECO:0000256" key="3">
    <source>
        <dbReference type="ARBA" id="ARBA00022475"/>
    </source>
</evidence>
<evidence type="ECO:0000256" key="5">
    <source>
        <dbReference type="ARBA" id="ARBA00022989"/>
    </source>
</evidence>
<name>A0ABX5AU69_9MICO</name>
<keyword evidence="10" id="KW-1185">Reference proteome</keyword>
<evidence type="ECO:0000256" key="6">
    <source>
        <dbReference type="ARBA" id="ARBA00023136"/>
    </source>
</evidence>
<dbReference type="Pfam" id="PF00528">
    <property type="entry name" value="BPD_transp_1"/>
    <property type="match status" value="1"/>
</dbReference>
<keyword evidence="6 7" id="KW-0472">Membrane</keyword>
<sequence>MTTGTLNTELVVTGRPKAGSTLKPRTTHRRRDWSGWIFVGPFMAVFVLVLIAPLVYAIYLSLFRETLVGGNSFVGLENYAQALTDSKFWDGLLRVTIFLFVQVPIMLGLSLFVALALDSMRLRWVSLFRLSIFLPYAVPGVVAVMIWGYMYGSQFGLIADLNDLLGFKLPEPLSNSFLMVAIGNIVTWEFVGYNMLIFYSGLKAIPQELYEAAEIDGAGPFRTIFSIKLPGIRGPLIIATLFSIIGSFQLFNEPQMLRAIAPNLITSYFTPNIYAFNLSFSGSMFNYAAAIAILSGIITMVFAFIAQNPEGFTFKKKKSMSTVEEQA</sequence>
<keyword evidence="2 7" id="KW-0813">Transport</keyword>